<organism evidence="1 2">
    <name type="scientific">Ancylobacter mangrovi</name>
    <dbReference type="NCBI Taxonomy" id="2972472"/>
    <lineage>
        <taxon>Bacteria</taxon>
        <taxon>Pseudomonadati</taxon>
        <taxon>Pseudomonadota</taxon>
        <taxon>Alphaproteobacteria</taxon>
        <taxon>Hyphomicrobiales</taxon>
        <taxon>Xanthobacteraceae</taxon>
        <taxon>Ancylobacter</taxon>
    </lineage>
</organism>
<dbReference type="RefSeq" id="WP_258733559.1">
    <property type="nucleotide sequence ID" value="NZ_JANTHZ010000006.1"/>
</dbReference>
<keyword evidence="2" id="KW-1185">Reference proteome</keyword>
<evidence type="ECO:0000313" key="2">
    <source>
        <dbReference type="Proteomes" id="UP001151088"/>
    </source>
</evidence>
<dbReference type="Proteomes" id="UP001151088">
    <property type="component" value="Unassembled WGS sequence"/>
</dbReference>
<evidence type="ECO:0008006" key="3">
    <source>
        <dbReference type="Google" id="ProtNLM"/>
    </source>
</evidence>
<dbReference type="AlphaFoldDB" id="A0A9X2PEG4"/>
<dbReference type="SUPFAM" id="SSF52540">
    <property type="entry name" value="P-loop containing nucleoside triphosphate hydrolases"/>
    <property type="match status" value="1"/>
</dbReference>
<sequence length="363" mass="41183">MIELILHIGMGKTGTTSIQYALGSNHGCLSRQRTQYLGLWFDLIDPRFSGDMGHEAFGALSEAEMRRAAGIFVKRLERLRAESGITRFIISNEAIYGLTEENCTRLADHFAPFIATLRKHLKVRIIVYVRDPYDWLPSAYTQWGIHHKIMRGPVRPYGELARALVGTYAGLLRWKHHHPDLLEVRRFDKSIDVVDDFCSTVGIELENAQDRVLERSSVPESVFRFVFNSGFEEEAVPERFDIAMGGLSLSNAPTLHEVICDGFCYRETADILEDNRQMFSSIRDSIGIDFLSGPLNAELPKEGPVRERLVEQLVYVVAAQSDRIASLEAAVEKLKGRRGRRVRRLLGRIGASFPDMMRTKTVR</sequence>
<dbReference type="EMBL" id="JANTHZ010000006">
    <property type="protein sequence ID" value="MCS0496405.1"/>
    <property type="molecule type" value="Genomic_DNA"/>
</dbReference>
<reference evidence="1" key="1">
    <citation type="submission" date="2022-08" db="EMBL/GenBank/DDBJ databases">
        <authorList>
            <person name="Li F."/>
        </authorList>
    </citation>
    <scope>NUCLEOTIDE SEQUENCE</scope>
    <source>
        <strain evidence="1">MQZ15Z-1</strain>
    </source>
</reference>
<accession>A0A9X2PEG4</accession>
<dbReference type="InterPro" id="IPR027417">
    <property type="entry name" value="P-loop_NTPase"/>
</dbReference>
<gene>
    <name evidence="1" type="ORF">NVS89_14970</name>
</gene>
<name>A0A9X2PEG4_9HYPH</name>
<proteinExistence type="predicted"/>
<dbReference type="Gene3D" id="3.40.50.300">
    <property type="entry name" value="P-loop containing nucleotide triphosphate hydrolases"/>
    <property type="match status" value="1"/>
</dbReference>
<protein>
    <recommendedName>
        <fullName evidence="3">Sulfotransferase domain-containing protein</fullName>
    </recommendedName>
</protein>
<comment type="caution">
    <text evidence="1">The sequence shown here is derived from an EMBL/GenBank/DDBJ whole genome shotgun (WGS) entry which is preliminary data.</text>
</comment>
<evidence type="ECO:0000313" key="1">
    <source>
        <dbReference type="EMBL" id="MCS0496405.1"/>
    </source>
</evidence>